<comment type="caution">
    <text evidence="1">The sequence shown here is derived from an EMBL/GenBank/DDBJ whole genome shotgun (WGS) entry which is preliminary data.</text>
</comment>
<accession>A0A3L6NV24</accession>
<protein>
    <submittedName>
        <fullName evidence="1">Uncharacterized protein</fullName>
    </submittedName>
</protein>
<name>A0A3L6NV24_FUSOX</name>
<dbReference type="EMBL" id="MRCU01000003">
    <property type="protein sequence ID" value="RKK22398.1"/>
    <property type="molecule type" value="Genomic_DNA"/>
</dbReference>
<proteinExistence type="predicted"/>
<evidence type="ECO:0000313" key="1">
    <source>
        <dbReference type="EMBL" id="RKK22398.1"/>
    </source>
</evidence>
<organism evidence="1">
    <name type="scientific">Fusarium oxysporum f. sp. cepae</name>
    <dbReference type="NCBI Taxonomy" id="396571"/>
    <lineage>
        <taxon>Eukaryota</taxon>
        <taxon>Fungi</taxon>
        <taxon>Dikarya</taxon>
        <taxon>Ascomycota</taxon>
        <taxon>Pezizomycotina</taxon>
        <taxon>Sordariomycetes</taxon>
        <taxon>Hypocreomycetidae</taxon>
        <taxon>Hypocreales</taxon>
        <taxon>Nectriaceae</taxon>
        <taxon>Fusarium</taxon>
        <taxon>Fusarium oxysporum species complex</taxon>
    </lineage>
</organism>
<dbReference type="AlphaFoldDB" id="A0A3L6NV24"/>
<reference evidence="1" key="1">
    <citation type="journal article" date="2018" name="Sci. Rep.">
        <title>Characterisation of pathogen-specific regions and novel effector candidates in Fusarium oxysporum f. sp. cepae.</title>
        <authorList>
            <person name="Armitage A.D."/>
            <person name="Taylor A."/>
            <person name="Sobczyk M.K."/>
            <person name="Baxter L."/>
            <person name="Greenfield B.P."/>
            <person name="Bates H.J."/>
            <person name="Wilson F."/>
            <person name="Jackson A.C."/>
            <person name="Ott S."/>
            <person name="Harrison R.J."/>
            <person name="Clarkson J.P."/>
        </authorList>
    </citation>
    <scope>NUCLEOTIDE SEQUENCE [LARGE SCALE GENOMIC DNA]</scope>
    <source>
        <strain evidence="1">FoC_Fus2</strain>
    </source>
</reference>
<sequence>MLPASSLINVLRNASVAGLFIIEHVQTERLYPFALTFALDSFEMPSRNSSLGCPSRFVG</sequence>
<dbReference type="Proteomes" id="UP000270866">
    <property type="component" value="Chromosome 5"/>
</dbReference>
<gene>
    <name evidence="1" type="ORF">BFJ65_g5000</name>
</gene>